<dbReference type="PANTHER" id="PTHR39160:SF6">
    <property type="entry name" value="CELL WALL-BINDING PROTEIN YOCH"/>
    <property type="match status" value="1"/>
</dbReference>
<dbReference type="InterPro" id="IPR051933">
    <property type="entry name" value="Resuscitation_pf_RpfB"/>
</dbReference>
<feature type="domain" description="3D" evidence="4">
    <location>
        <begin position="156"/>
        <end position="218"/>
    </location>
</feature>
<dbReference type="Gene3D" id="2.40.40.10">
    <property type="entry name" value="RlpA-like domain"/>
    <property type="match status" value="1"/>
</dbReference>
<organism evidence="5 6">
    <name type="scientific">Lysinibacillus parviboronicapiens</name>
    <dbReference type="NCBI Taxonomy" id="436516"/>
    <lineage>
        <taxon>Bacteria</taxon>
        <taxon>Bacillati</taxon>
        <taxon>Bacillota</taxon>
        <taxon>Bacilli</taxon>
        <taxon>Bacillales</taxon>
        <taxon>Bacillaceae</taxon>
        <taxon>Lysinibacillus</taxon>
    </lineage>
</organism>
<comment type="caution">
    <text evidence="5">The sequence shown here is derived from an EMBL/GenBank/DDBJ whole genome shotgun (WGS) entry which is preliminary data.</text>
</comment>
<dbReference type="SUPFAM" id="SSF50685">
    <property type="entry name" value="Barwin-like endoglucanases"/>
    <property type="match status" value="1"/>
</dbReference>
<feature type="transmembrane region" description="Helical" evidence="3">
    <location>
        <begin position="6"/>
        <end position="23"/>
    </location>
</feature>
<evidence type="ECO:0000313" key="5">
    <source>
        <dbReference type="EMBL" id="MET4561020.1"/>
    </source>
</evidence>
<dbReference type="Proteomes" id="UP001549363">
    <property type="component" value="Unassembled WGS sequence"/>
</dbReference>
<evidence type="ECO:0000259" key="4">
    <source>
        <dbReference type="Pfam" id="PF06725"/>
    </source>
</evidence>
<evidence type="ECO:0000313" key="6">
    <source>
        <dbReference type="Proteomes" id="UP001549363"/>
    </source>
</evidence>
<feature type="coiled-coil region" evidence="2">
    <location>
        <begin position="59"/>
        <end position="97"/>
    </location>
</feature>
<dbReference type="CDD" id="cd14667">
    <property type="entry name" value="3D_containing_proteins"/>
    <property type="match status" value="1"/>
</dbReference>
<dbReference type="InterPro" id="IPR036908">
    <property type="entry name" value="RlpA-like_sf"/>
</dbReference>
<dbReference type="InterPro" id="IPR059180">
    <property type="entry name" value="3D_YorM"/>
</dbReference>
<sequence>MKAITVISIIWVILFLIIFVLLYEDDNNIENNNYNLTVVMQNSAQSKYENSVTKINSQALRLKAERLQRQQEMQRLKNKEKLQIEQLRLKKDHQNRASYSKKNTKIIVHHDKVASNQAEWQQFNASYYGSDCRGCSGITATGINVRETIYYHGLRIVAVDPTVIPLGTIVEIKTPYESFRAISADKGGAIKGHKLDILVESERVAARYGRHHVQLRIVQYPEK</sequence>
<keyword evidence="2" id="KW-0175">Coiled coil</keyword>
<dbReference type="PANTHER" id="PTHR39160">
    <property type="entry name" value="CELL WALL-BINDING PROTEIN YOCH"/>
    <property type="match status" value="1"/>
</dbReference>
<keyword evidence="1" id="KW-0732">Signal</keyword>
<name>A0ABV2PJB3_9BACI</name>
<keyword evidence="3" id="KW-1133">Transmembrane helix</keyword>
<evidence type="ECO:0000256" key="1">
    <source>
        <dbReference type="ARBA" id="ARBA00022729"/>
    </source>
</evidence>
<evidence type="ECO:0000256" key="2">
    <source>
        <dbReference type="SAM" id="Coils"/>
    </source>
</evidence>
<gene>
    <name evidence="5" type="ORF">ABIA69_002165</name>
</gene>
<dbReference type="Pfam" id="PF06725">
    <property type="entry name" value="3D"/>
    <property type="match status" value="1"/>
</dbReference>
<keyword evidence="3" id="KW-0472">Membrane</keyword>
<dbReference type="InterPro" id="IPR010611">
    <property type="entry name" value="3D_dom"/>
</dbReference>
<dbReference type="EMBL" id="JBEPSB010000008">
    <property type="protein sequence ID" value="MET4561020.1"/>
    <property type="molecule type" value="Genomic_DNA"/>
</dbReference>
<keyword evidence="3" id="KW-0812">Transmembrane</keyword>
<protein>
    <submittedName>
        <fullName evidence="5">3D (Asp-Asp-Asp) domain-containing protein</fullName>
    </submittedName>
</protein>
<dbReference type="RefSeq" id="WP_354471790.1">
    <property type="nucleotide sequence ID" value="NZ_JBEPSB010000008.1"/>
</dbReference>
<proteinExistence type="predicted"/>
<reference evidence="5 6" key="1">
    <citation type="submission" date="2024-06" db="EMBL/GenBank/DDBJ databases">
        <title>Sorghum-associated microbial communities from plants grown in Nebraska, USA.</title>
        <authorList>
            <person name="Schachtman D."/>
        </authorList>
    </citation>
    <scope>NUCLEOTIDE SEQUENCE [LARGE SCALE GENOMIC DNA]</scope>
    <source>
        <strain evidence="5 6">736</strain>
    </source>
</reference>
<evidence type="ECO:0000256" key="3">
    <source>
        <dbReference type="SAM" id="Phobius"/>
    </source>
</evidence>
<keyword evidence="6" id="KW-1185">Reference proteome</keyword>
<accession>A0ABV2PJB3</accession>